<evidence type="ECO:0000259" key="1">
    <source>
        <dbReference type="Pfam" id="PF00501"/>
    </source>
</evidence>
<sequence length="539" mass="57243">MARSYNLADLIEILAAAGPDRPALVAGAERRTYRQLNERASRVGHHLADAGVRPGEHVAILAYNRAEWIESMLGAFKARAVPIPVNFRYVAAELRHVLDDSDSVALIGERSLLAKVEEIRGDLPKLRHIVVIEDGAPSGGETTPHAARTGPVDDIPGAVEYEKALAEAGPGDDFPPRSSDDRYIMYTGGTTGYPKGVEWRCEDIFFGALGGGNVLGDPIGSPEELAANADQPGMAVLDCAPVMHGAGQWVAFMGLFSGAKVVLYTDHAFDADKALRLLAEEKANVLMLVGDVMARPVAKALAGGGHDTSALIAIASGGAPLTEGAKQALQEHLPNIMFLDNYGASETGACGPSVGAKEGTARFMMKPGITVLDDDLNVVKPGEIGRLARSGHIPLGYYNDPEKTASTFFTAADGTRWSIPGDFASLEEDGTITLLGRGSLVINTGGEKVYPEEVEVALKDHPDVYDAVVVGLPDERFGQRVAAVVAPRPGASVTLEQLTEYCRGRLAGYKLPRQITVVDEVQRTAVGKSDYKWARGVLG</sequence>
<dbReference type="NCBIfam" id="NF005863">
    <property type="entry name" value="PRK07798.1"/>
    <property type="match status" value="1"/>
</dbReference>
<dbReference type="AlphaFoldDB" id="A0A846Z321"/>
<dbReference type="GO" id="GO:0016878">
    <property type="term" value="F:acid-thiol ligase activity"/>
    <property type="evidence" value="ECO:0007669"/>
    <property type="project" value="UniProtKB-ARBA"/>
</dbReference>
<accession>A0A846Z321</accession>
<dbReference type="InterPro" id="IPR042099">
    <property type="entry name" value="ANL_N_sf"/>
</dbReference>
<dbReference type="Gene3D" id="3.40.50.12780">
    <property type="entry name" value="N-terminal domain of ligase-like"/>
    <property type="match status" value="1"/>
</dbReference>
<dbReference type="InterPro" id="IPR045851">
    <property type="entry name" value="AMP-bd_C_sf"/>
</dbReference>
<dbReference type="Pfam" id="PF13193">
    <property type="entry name" value="AMP-binding_C"/>
    <property type="match status" value="1"/>
</dbReference>
<dbReference type="PANTHER" id="PTHR43767">
    <property type="entry name" value="LONG-CHAIN-FATTY-ACID--COA LIGASE"/>
    <property type="match status" value="1"/>
</dbReference>
<feature type="domain" description="AMP-dependent synthetase/ligase" evidence="1">
    <location>
        <begin position="15"/>
        <end position="392"/>
    </location>
</feature>
<gene>
    <name evidence="3" type="ORF">HGB48_17685</name>
</gene>
<proteinExistence type="predicted"/>
<feature type="domain" description="AMP-binding enzyme C-terminal" evidence="2">
    <location>
        <begin position="453"/>
        <end position="528"/>
    </location>
</feature>
<organism evidence="3 4">
    <name type="scientific">Actinomadura latina</name>
    <dbReference type="NCBI Taxonomy" id="163603"/>
    <lineage>
        <taxon>Bacteria</taxon>
        <taxon>Bacillati</taxon>
        <taxon>Actinomycetota</taxon>
        <taxon>Actinomycetes</taxon>
        <taxon>Streptosporangiales</taxon>
        <taxon>Thermomonosporaceae</taxon>
        <taxon>Actinomadura</taxon>
    </lineage>
</organism>
<dbReference type="PROSITE" id="PS00455">
    <property type="entry name" value="AMP_BINDING"/>
    <property type="match status" value="1"/>
</dbReference>
<evidence type="ECO:0000259" key="2">
    <source>
        <dbReference type="Pfam" id="PF13193"/>
    </source>
</evidence>
<dbReference type="RefSeq" id="WP_067628668.1">
    <property type="nucleotide sequence ID" value="NZ_JAAXPI010000023.1"/>
</dbReference>
<dbReference type="PANTHER" id="PTHR43767:SF1">
    <property type="entry name" value="NONRIBOSOMAL PEPTIDE SYNTHASE PES1 (EUROFUNG)-RELATED"/>
    <property type="match status" value="1"/>
</dbReference>
<reference evidence="3 4" key="1">
    <citation type="submission" date="2020-04" db="EMBL/GenBank/DDBJ databases">
        <title>MicrobeNet Type strains.</title>
        <authorList>
            <person name="Nicholson A.C."/>
        </authorList>
    </citation>
    <scope>NUCLEOTIDE SEQUENCE [LARGE SCALE GENOMIC DNA]</scope>
    <source>
        <strain evidence="3 4">ATCC BAA-277</strain>
    </source>
</reference>
<dbReference type="Pfam" id="PF00501">
    <property type="entry name" value="AMP-binding"/>
    <property type="match status" value="1"/>
</dbReference>
<evidence type="ECO:0000313" key="3">
    <source>
        <dbReference type="EMBL" id="NKZ05562.1"/>
    </source>
</evidence>
<dbReference type="InterPro" id="IPR025110">
    <property type="entry name" value="AMP-bd_C"/>
</dbReference>
<name>A0A846Z321_9ACTN</name>
<comment type="caution">
    <text evidence="3">The sequence shown here is derived from an EMBL/GenBank/DDBJ whole genome shotgun (WGS) entry which is preliminary data.</text>
</comment>
<dbReference type="InterPro" id="IPR000873">
    <property type="entry name" value="AMP-dep_synth/lig_dom"/>
</dbReference>
<keyword evidence="4" id="KW-1185">Reference proteome</keyword>
<dbReference type="Gene3D" id="3.30.300.30">
    <property type="match status" value="1"/>
</dbReference>
<dbReference type="EMBL" id="JAAXPI010000023">
    <property type="protein sequence ID" value="NKZ05562.1"/>
    <property type="molecule type" value="Genomic_DNA"/>
</dbReference>
<protein>
    <submittedName>
        <fullName evidence="3">Acyl-CoA synthetase</fullName>
    </submittedName>
</protein>
<evidence type="ECO:0000313" key="4">
    <source>
        <dbReference type="Proteomes" id="UP000579250"/>
    </source>
</evidence>
<dbReference type="Proteomes" id="UP000579250">
    <property type="component" value="Unassembled WGS sequence"/>
</dbReference>
<dbReference type="InterPro" id="IPR020845">
    <property type="entry name" value="AMP-binding_CS"/>
</dbReference>
<dbReference type="InterPro" id="IPR050237">
    <property type="entry name" value="ATP-dep_AMP-bd_enzyme"/>
</dbReference>
<dbReference type="SUPFAM" id="SSF56801">
    <property type="entry name" value="Acetyl-CoA synthetase-like"/>
    <property type="match status" value="1"/>
</dbReference>